<accession>G4T3A5</accession>
<dbReference type="InterPro" id="IPR025943">
    <property type="entry name" value="Sigma_54_int_dom_ATP-bd_2"/>
</dbReference>
<evidence type="ECO:0000313" key="8">
    <source>
        <dbReference type="Proteomes" id="UP000008315"/>
    </source>
</evidence>
<dbReference type="Gene3D" id="1.10.8.60">
    <property type="match status" value="1"/>
</dbReference>
<dbReference type="GO" id="GO:0006355">
    <property type="term" value="P:regulation of DNA-templated transcription"/>
    <property type="evidence" value="ECO:0007669"/>
    <property type="project" value="InterPro"/>
</dbReference>
<evidence type="ECO:0000256" key="2">
    <source>
        <dbReference type="ARBA" id="ARBA00022840"/>
    </source>
</evidence>
<keyword evidence="2" id="KW-0067">ATP-binding</keyword>
<keyword evidence="8" id="KW-1185">Reference proteome</keyword>
<dbReference type="PROSITE" id="PS00675">
    <property type="entry name" value="SIGMA54_INTERACT_1"/>
    <property type="match status" value="1"/>
</dbReference>
<feature type="domain" description="Sigma-54 factor interaction" evidence="6">
    <location>
        <begin position="146"/>
        <end position="374"/>
    </location>
</feature>
<proteinExistence type="predicted"/>
<dbReference type="InterPro" id="IPR003593">
    <property type="entry name" value="AAA+_ATPase"/>
</dbReference>
<dbReference type="PANTHER" id="PTHR32071:SF117">
    <property type="entry name" value="PTS-DEPENDENT DIHYDROXYACETONE KINASE OPERON REGULATORY PROTEIN-RELATED"/>
    <property type="match status" value="1"/>
</dbReference>
<dbReference type="GO" id="GO:0043565">
    <property type="term" value="F:sequence-specific DNA binding"/>
    <property type="evidence" value="ECO:0007669"/>
    <property type="project" value="InterPro"/>
</dbReference>
<dbReference type="PANTHER" id="PTHR32071">
    <property type="entry name" value="TRANSCRIPTIONAL REGULATORY PROTEIN"/>
    <property type="match status" value="1"/>
</dbReference>
<evidence type="ECO:0000256" key="5">
    <source>
        <dbReference type="ARBA" id="ARBA00023163"/>
    </source>
</evidence>
<dbReference type="SMART" id="SM00382">
    <property type="entry name" value="AAA"/>
    <property type="match status" value="1"/>
</dbReference>
<reference evidence="8" key="1">
    <citation type="journal article" date="2012" name="J. Bacteriol.">
        <title>Genome sequence of the haloalkaliphilic methanotrophic bacterium Methylomicrobium alcaliphilum 20Z.</title>
        <authorList>
            <person name="Vuilleumier S."/>
            <person name="Khmelenina V.N."/>
            <person name="Bringel F."/>
            <person name="Reshetnikov A.S."/>
            <person name="Lajus A."/>
            <person name="Mangenot S."/>
            <person name="Rouy Z."/>
            <person name="Op den Camp H.J."/>
            <person name="Jetten M.S."/>
            <person name="Dispirito A.A."/>
            <person name="Dunfield P."/>
            <person name="Klotz M.G."/>
            <person name="Semrau J.D."/>
            <person name="Stein L.Y."/>
            <person name="Barbe V."/>
            <person name="Medigue C."/>
            <person name="Trotsenko Y.A."/>
            <person name="Kalyuzhnaya M.G."/>
        </authorList>
    </citation>
    <scope>NUCLEOTIDE SEQUENCE [LARGE SCALE GENOMIC DNA]</scope>
    <source>
        <strain evidence="8">DSM 19304 / NCIMB 14124 / VKM B-2133 / 20Z</strain>
    </source>
</reference>
<dbReference type="FunFam" id="3.40.50.300:FF:000006">
    <property type="entry name" value="DNA-binding transcriptional regulator NtrC"/>
    <property type="match status" value="1"/>
</dbReference>
<dbReference type="InterPro" id="IPR002078">
    <property type="entry name" value="Sigma_54_int"/>
</dbReference>
<dbReference type="SUPFAM" id="SSF46689">
    <property type="entry name" value="Homeodomain-like"/>
    <property type="match status" value="1"/>
</dbReference>
<protein>
    <submittedName>
        <fullName evidence="7">Sigma54 specific transcriptional regulator, Fis family</fullName>
    </submittedName>
</protein>
<dbReference type="EMBL" id="FO082060">
    <property type="protein sequence ID" value="CCE22597.1"/>
    <property type="molecule type" value="Genomic_DNA"/>
</dbReference>
<keyword evidence="3" id="KW-0805">Transcription regulation</keyword>
<dbReference type="InterPro" id="IPR027417">
    <property type="entry name" value="P-loop_NTPase"/>
</dbReference>
<dbReference type="PROSITE" id="PS00688">
    <property type="entry name" value="SIGMA54_INTERACT_3"/>
    <property type="match status" value="1"/>
</dbReference>
<dbReference type="SUPFAM" id="SSF52540">
    <property type="entry name" value="P-loop containing nucleoside triphosphate hydrolases"/>
    <property type="match status" value="1"/>
</dbReference>
<dbReference type="InterPro" id="IPR002197">
    <property type="entry name" value="HTH_Fis"/>
</dbReference>
<keyword evidence="4" id="KW-0238">DNA-binding</keyword>
<dbReference type="Gene3D" id="1.10.10.60">
    <property type="entry name" value="Homeodomain-like"/>
    <property type="match status" value="1"/>
</dbReference>
<dbReference type="Pfam" id="PF25601">
    <property type="entry name" value="AAA_lid_14"/>
    <property type="match status" value="1"/>
</dbReference>
<dbReference type="Proteomes" id="UP000008315">
    <property type="component" value="Chromosome"/>
</dbReference>
<name>G4T3A5_META2</name>
<dbReference type="AlphaFoldDB" id="G4T3A5"/>
<dbReference type="PROSITE" id="PS00676">
    <property type="entry name" value="SIGMA54_INTERACT_2"/>
    <property type="match status" value="1"/>
</dbReference>
<dbReference type="Gene3D" id="3.40.50.2300">
    <property type="match status" value="1"/>
</dbReference>
<dbReference type="Pfam" id="PF02954">
    <property type="entry name" value="HTH_8"/>
    <property type="match status" value="1"/>
</dbReference>
<dbReference type="HOGENOM" id="CLU_000445_0_7_6"/>
<dbReference type="Pfam" id="PF06490">
    <property type="entry name" value="FleQ"/>
    <property type="match status" value="1"/>
</dbReference>
<dbReference type="RefSeq" id="WP_014147398.1">
    <property type="nucleotide sequence ID" value="NC_016112.1"/>
</dbReference>
<dbReference type="InterPro" id="IPR025944">
    <property type="entry name" value="Sigma_54_int_dom_CS"/>
</dbReference>
<dbReference type="KEGG" id="mah:MEALZ_0903"/>
<sequence>MAWPCIILIDDNQTRALQFKAVLEFMEHRVEMTLPSTITDGIERCGEELIAVFIGDSIDKQASVIKSVLEKTERAPVILLKDKNVAGALPTAVEDMLFQQLVWPTTHAALKKLLDEILATIHNGQIPRHALDRRVYERRLSSEQRLKGNSKAIVNVCKLIDQVAESDATVIILGESGTGKEVVAKTVHDWSLRSNQPFVPINCGAIPGELLESELFGHEKGAFTGALSTRQGRFELAEGGTLFLDEIGDMPMAMQVKLLRVLQERTFERVGSNKTMHCNVRIIAATHRKLEDEIKENRFREDLFYRLNVFPIEMPALRDRAEDIPLLAKDLIARMASENRGSVRLTDAAIALLMQHQWPGNVRELANLIERLAIIKPNGLVDAEDLPEKFQHYVVPENIKIVTEEAFEPEAVRKTNDSAGGTSGIFQLPKQGIDLKEYLSDMESDLIRQALEECNGVVAHAAKRLKMQRTTLVEKLRKYDLQR</sequence>
<dbReference type="InterPro" id="IPR009057">
    <property type="entry name" value="Homeodomain-like_sf"/>
</dbReference>
<evidence type="ECO:0000313" key="7">
    <source>
        <dbReference type="EMBL" id="CCE22597.1"/>
    </source>
</evidence>
<dbReference type="InterPro" id="IPR058031">
    <property type="entry name" value="AAA_lid_NorR"/>
</dbReference>
<gene>
    <name evidence="7" type="ordered locus">MEALZ_0903</name>
</gene>
<dbReference type="InterPro" id="IPR025662">
    <property type="entry name" value="Sigma_54_int_dom_ATP-bd_1"/>
</dbReference>
<dbReference type="PRINTS" id="PR01590">
    <property type="entry name" value="HTHFIS"/>
</dbReference>
<evidence type="ECO:0000259" key="6">
    <source>
        <dbReference type="PROSITE" id="PS50045"/>
    </source>
</evidence>
<dbReference type="GO" id="GO:0005524">
    <property type="term" value="F:ATP binding"/>
    <property type="evidence" value="ECO:0007669"/>
    <property type="project" value="UniProtKB-KW"/>
</dbReference>
<organism evidence="7 8">
    <name type="scientific">Methylotuvimicrobium alcaliphilum (strain DSM 19304 / NCIMB 14124 / VKM B-2133 / 20Z)</name>
    <name type="common">Methylomicrobium alcaliphilum</name>
    <dbReference type="NCBI Taxonomy" id="1091494"/>
    <lineage>
        <taxon>Bacteria</taxon>
        <taxon>Pseudomonadati</taxon>
        <taxon>Pseudomonadota</taxon>
        <taxon>Gammaproteobacteria</taxon>
        <taxon>Methylococcales</taxon>
        <taxon>Methylococcaceae</taxon>
        <taxon>Methylotuvimicrobium</taxon>
    </lineage>
</organism>
<dbReference type="PROSITE" id="PS50045">
    <property type="entry name" value="SIGMA54_INTERACT_4"/>
    <property type="match status" value="1"/>
</dbReference>
<dbReference type="Gene3D" id="3.40.50.300">
    <property type="entry name" value="P-loop containing nucleotide triphosphate hydrolases"/>
    <property type="match status" value="1"/>
</dbReference>
<dbReference type="PATRIC" id="fig|271065.3.peg.923"/>
<keyword evidence="5" id="KW-0804">Transcription</keyword>
<dbReference type="CDD" id="cd00009">
    <property type="entry name" value="AAA"/>
    <property type="match status" value="1"/>
</dbReference>
<dbReference type="STRING" id="1091494.MEALZ_0903"/>
<evidence type="ECO:0000256" key="4">
    <source>
        <dbReference type="ARBA" id="ARBA00023125"/>
    </source>
</evidence>
<keyword evidence="1" id="KW-0547">Nucleotide-binding</keyword>
<evidence type="ECO:0000256" key="1">
    <source>
        <dbReference type="ARBA" id="ARBA00022741"/>
    </source>
</evidence>
<dbReference type="Pfam" id="PF00158">
    <property type="entry name" value="Sigma54_activat"/>
    <property type="match status" value="1"/>
</dbReference>
<dbReference type="InterPro" id="IPR010518">
    <property type="entry name" value="FleQ"/>
</dbReference>
<evidence type="ECO:0000256" key="3">
    <source>
        <dbReference type="ARBA" id="ARBA00023015"/>
    </source>
</evidence>